<sequence length="86" mass="9466">MAMWNFDNGTSKTQLQACYLNQASRVAPGGQPRVSVTQRQVEVALGARPAKYCARRQERDLASSTQSLLVFPILQGNQTQNGELVN</sequence>
<protein>
    <submittedName>
        <fullName evidence="1">Uncharacterized protein</fullName>
    </submittedName>
</protein>
<evidence type="ECO:0000313" key="2">
    <source>
        <dbReference type="Proteomes" id="UP000235388"/>
    </source>
</evidence>
<reference evidence="1 2" key="1">
    <citation type="submission" date="2017-11" db="EMBL/GenBank/DDBJ databases">
        <title>De novo assembly and phasing of dikaryotic genomes from two isolates of Puccinia coronata f. sp. avenae, the causal agent of oat crown rust.</title>
        <authorList>
            <person name="Miller M.E."/>
            <person name="Zhang Y."/>
            <person name="Omidvar V."/>
            <person name="Sperschneider J."/>
            <person name="Schwessinger B."/>
            <person name="Raley C."/>
            <person name="Palmer J.M."/>
            <person name="Garnica D."/>
            <person name="Upadhyaya N."/>
            <person name="Rathjen J."/>
            <person name="Taylor J.M."/>
            <person name="Park R.F."/>
            <person name="Dodds P.N."/>
            <person name="Hirsch C.D."/>
            <person name="Kianian S.F."/>
            <person name="Figueroa M."/>
        </authorList>
    </citation>
    <scope>NUCLEOTIDE SEQUENCE [LARGE SCALE GENOMIC DNA]</scope>
    <source>
        <strain evidence="1">12NC29</strain>
    </source>
</reference>
<dbReference type="AlphaFoldDB" id="A0A2N5VZE9"/>
<dbReference type="Proteomes" id="UP000235388">
    <property type="component" value="Unassembled WGS sequence"/>
</dbReference>
<keyword evidence="2" id="KW-1185">Reference proteome</keyword>
<proteinExistence type="predicted"/>
<gene>
    <name evidence="1" type="ORF">PCANC_02285</name>
</gene>
<evidence type="ECO:0000313" key="1">
    <source>
        <dbReference type="EMBL" id="PLW55350.1"/>
    </source>
</evidence>
<accession>A0A2N5VZE9</accession>
<comment type="caution">
    <text evidence="1">The sequence shown here is derived from an EMBL/GenBank/DDBJ whole genome shotgun (WGS) entry which is preliminary data.</text>
</comment>
<name>A0A2N5VZE9_9BASI</name>
<organism evidence="1 2">
    <name type="scientific">Puccinia coronata f. sp. avenae</name>
    <dbReference type="NCBI Taxonomy" id="200324"/>
    <lineage>
        <taxon>Eukaryota</taxon>
        <taxon>Fungi</taxon>
        <taxon>Dikarya</taxon>
        <taxon>Basidiomycota</taxon>
        <taxon>Pucciniomycotina</taxon>
        <taxon>Pucciniomycetes</taxon>
        <taxon>Pucciniales</taxon>
        <taxon>Pucciniaceae</taxon>
        <taxon>Puccinia</taxon>
    </lineage>
</organism>
<dbReference type="EMBL" id="PGCJ01000033">
    <property type="protein sequence ID" value="PLW55350.1"/>
    <property type="molecule type" value="Genomic_DNA"/>
</dbReference>